<comment type="caution">
    <text evidence="3">The sequence shown here is derived from an EMBL/GenBank/DDBJ whole genome shotgun (WGS) entry which is preliminary data.</text>
</comment>
<proteinExistence type="inferred from homology"/>
<dbReference type="GO" id="GO:0016226">
    <property type="term" value="P:iron-sulfur cluster assembly"/>
    <property type="evidence" value="ECO:0007669"/>
    <property type="project" value="InterPro"/>
</dbReference>
<evidence type="ECO:0000256" key="1">
    <source>
        <dbReference type="ARBA" id="ARBA00006718"/>
    </source>
</evidence>
<dbReference type="GO" id="GO:0051537">
    <property type="term" value="F:2 iron, 2 sulfur cluster binding"/>
    <property type="evidence" value="ECO:0007669"/>
    <property type="project" value="TreeGrafter"/>
</dbReference>
<comment type="similarity">
    <text evidence="1">Belongs to the HesB/IscA family.</text>
</comment>
<dbReference type="Proteomes" id="UP000319824">
    <property type="component" value="Unassembled WGS sequence"/>
</dbReference>
<dbReference type="Pfam" id="PF01521">
    <property type="entry name" value="Fe-S_biosyn"/>
    <property type="match status" value="1"/>
</dbReference>
<dbReference type="PANTHER" id="PTHR10072:SF41">
    <property type="entry name" value="IRON-SULFUR CLUSTER ASSEMBLY 1 HOMOLOG, MITOCHONDRIAL"/>
    <property type="match status" value="1"/>
</dbReference>
<protein>
    <submittedName>
        <fullName evidence="3">Iron-sulfur cluster assembly accessory protein</fullName>
    </submittedName>
</protein>
<dbReference type="InterPro" id="IPR035903">
    <property type="entry name" value="HesB-like_dom_sf"/>
</dbReference>
<dbReference type="PANTHER" id="PTHR10072">
    <property type="entry name" value="IRON-SULFUR CLUSTER ASSEMBLY PROTEIN"/>
    <property type="match status" value="1"/>
</dbReference>
<evidence type="ECO:0000313" key="4">
    <source>
        <dbReference type="Proteomes" id="UP000319824"/>
    </source>
</evidence>
<reference evidence="3 4" key="1">
    <citation type="submission" date="2019-06" db="EMBL/GenBank/DDBJ databases">
        <title>Pac Bio to generate improved reference genome sequences for organisms with transposon mutant libraries (support for FEBA project).</title>
        <authorList>
            <person name="Blow M."/>
        </authorList>
    </citation>
    <scope>NUCLEOTIDE SEQUENCE [LARGE SCALE GENOMIC DNA]</scope>
    <source>
        <strain evidence="3 4">USDA 1844</strain>
    </source>
</reference>
<feature type="domain" description="Core" evidence="2">
    <location>
        <begin position="2"/>
        <end position="102"/>
    </location>
</feature>
<dbReference type="RefSeq" id="WP_022719237.1">
    <property type="nucleotide sequence ID" value="NZ_ATTQ01000048.1"/>
</dbReference>
<dbReference type="GO" id="GO:0005829">
    <property type="term" value="C:cytosol"/>
    <property type="evidence" value="ECO:0007669"/>
    <property type="project" value="TreeGrafter"/>
</dbReference>
<dbReference type="Gene3D" id="2.60.300.12">
    <property type="entry name" value="HesB-like domain"/>
    <property type="match status" value="1"/>
</dbReference>
<dbReference type="AlphaFoldDB" id="A0A559TKN0"/>
<dbReference type="InterPro" id="IPR050322">
    <property type="entry name" value="Fe-S_cluster_asmbl/transfer"/>
</dbReference>
<dbReference type="InterPro" id="IPR000361">
    <property type="entry name" value="ATAP_core_dom"/>
</dbReference>
<dbReference type="EMBL" id="VISO01000001">
    <property type="protein sequence ID" value="TVZ75172.1"/>
    <property type="molecule type" value="Genomic_DNA"/>
</dbReference>
<evidence type="ECO:0000259" key="2">
    <source>
        <dbReference type="Pfam" id="PF01521"/>
    </source>
</evidence>
<dbReference type="SUPFAM" id="SSF89360">
    <property type="entry name" value="HesB-like domain"/>
    <property type="match status" value="1"/>
</dbReference>
<sequence length="105" mass="10879">MVKLTEKAIAAAKGIISQSPEPVNGLRIMVQVDGAGPKYHVGLESESREGDAVIETGGVKVFVDAGSQAHIAGLTLDFVTESGSSGFIFDNPNPREKCACGKSCS</sequence>
<dbReference type="InterPro" id="IPR016092">
    <property type="entry name" value="ATAP"/>
</dbReference>
<evidence type="ECO:0000313" key="3">
    <source>
        <dbReference type="EMBL" id="TVZ75172.1"/>
    </source>
</evidence>
<dbReference type="NCBIfam" id="TIGR00049">
    <property type="entry name" value="iron-sulfur cluster assembly accessory protein"/>
    <property type="match status" value="1"/>
</dbReference>
<name>A0A559TKN0_9HYPH</name>
<accession>A0A559TKN0</accession>
<gene>
    <name evidence="3" type="ORF">BCL32_0607</name>
</gene>
<organism evidence="3 4">
    <name type="scientific">Rhizobium mongolense USDA 1844</name>
    <dbReference type="NCBI Taxonomy" id="1079460"/>
    <lineage>
        <taxon>Bacteria</taxon>
        <taxon>Pseudomonadati</taxon>
        <taxon>Pseudomonadota</taxon>
        <taxon>Alphaproteobacteria</taxon>
        <taxon>Hyphomicrobiales</taxon>
        <taxon>Rhizobiaceae</taxon>
        <taxon>Rhizobium/Agrobacterium group</taxon>
        <taxon>Rhizobium</taxon>
    </lineage>
</organism>